<evidence type="ECO:0000256" key="1">
    <source>
        <dbReference type="SAM" id="MobiDB-lite"/>
    </source>
</evidence>
<evidence type="ECO:0000313" key="2">
    <source>
        <dbReference type="EMBL" id="MBM7702774.1"/>
    </source>
</evidence>
<sequence>MSHKKQEPKNGSMVTNLEEMKEHGKVMEHLQKERQEEREKSHENKEKDQKKISKKR</sequence>
<gene>
    <name evidence="2" type="ORF">JOC83_001608</name>
</gene>
<organism evidence="2 3">
    <name type="scientific">Priestia iocasae</name>
    <dbReference type="NCBI Taxonomy" id="2291674"/>
    <lineage>
        <taxon>Bacteria</taxon>
        <taxon>Bacillati</taxon>
        <taxon>Bacillota</taxon>
        <taxon>Bacilli</taxon>
        <taxon>Bacillales</taxon>
        <taxon>Bacillaceae</taxon>
        <taxon>Priestia</taxon>
    </lineage>
</organism>
<keyword evidence="3" id="KW-1185">Reference proteome</keyword>
<reference evidence="2 3" key="1">
    <citation type="submission" date="2021-01" db="EMBL/GenBank/DDBJ databases">
        <title>Genomic Encyclopedia of Type Strains, Phase IV (KMG-IV): sequencing the most valuable type-strain genomes for metagenomic binning, comparative biology and taxonomic classification.</title>
        <authorList>
            <person name="Goeker M."/>
        </authorList>
    </citation>
    <scope>NUCLEOTIDE SEQUENCE [LARGE SCALE GENOMIC DNA]</scope>
    <source>
        <strain evidence="2 3">DSM 104297</strain>
    </source>
</reference>
<comment type="caution">
    <text evidence="2">The sequence shown here is derived from an EMBL/GenBank/DDBJ whole genome shotgun (WGS) entry which is preliminary data.</text>
</comment>
<name>A0ABS2QTG8_9BACI</name>
<dbReference type="RefSeq" id="WP_205186000.1">
    <property type="nucleotide sequence ID" value="NZ_JAFBFC010000002.1"/>
</dbReference>
<feature type="region of interest" description="Disordered" evidence="1">
    <location>
        <begin position="1"/>
        <end position="56"/>
    </location>
</feature>
<proteinExistence type="predicted"/>
<dbReference type="EMBL" id="JAFBFC010000002">
    <property type="protein sequence ID" value="MBM7702774.1"/>
    <property type="molecule type" value="Genomic_DNA"/>
</dbReference>
<feature type="compositionally biased region" description="Basic and acidic residues" evidence="1">
    <location>
        <begin position="18"/>
        <end position="56"/>
    </location>
</feature>
<accession>A0ABS2QTG8</accession>
<dbReference type="Proteomes" id="UP000809829">
    <property type="component" value="Unassembled WGS sequence"/>
</dbReference>
<protein>
    <submittedName>
        <fullName evidence="2">Uncharacterized membrane protein (DUF106 family)</fullName>
    </submittedName>
</protein>
<evidence type="ECO:0000313" key="3">
    <source>
        <dbReference type="Proteomes" id="UP000809829"/>
    </source>
</evidence>